<dbReference type="EMBL" id="LATX01001905">
    <property type="protein sequence ID" value="KTB36426.1"/>
    <property type="molecule type" value="Genomic_DNA"/>
</dbReference>
<keyword evidence="1" id="KW-0175">Coiled coil</keyword>
<name>A0A0W0FJC8_MONRR</name>
<comment type="caution">
    <text evidence="3">The sequence shown here is derived from an EMBL/GenBank/DDBJ whole genome shotgun (WGS) entry which is preliminary data.</text>
</comment>
<dbReference type="InterPro" id="IPR040521">
    <property type="entry name" value="KDZ"/>
</dbReference>
<dbReference type="Pfam" id="PF18758">
    <property type="entry name" value="KDZ"/>
    <property type="match status" value="1"/>
</dbReference>
<evidence type="ECO:0000256" key="2">
    <source>
        <dbReference type="SAM" id="MobiDB-lite"/>
    </source>
</evidence>
<dbReference type="PANTHER" id="PTHR33096">
    <property type="entry name" value="CXC2 DOMAIN-CONTAINING PROTEIN"/>
    <property type="match status" value="1"/>
</dbReference>
<evidence type="ECO:0000313" key="4">
    <source>
        <dbReference type="Proteomes" id="UP000054988"/>
    </source>
</evidence>
<evidence type="ECO:0000313" key="3">
    <source>
        <dbReference type="EMBL" id="KTB36426.1"/>
    </source>
</evidence>
<accession>A0A0W0FJC8</accession>
<dbReference type="Proteomes" id="UP000054988">
    <property type="component" value="Unassembled WGS sequence"/>
</dbReference>
<dbReference type="PANTHER" id="PTHR33096:SF1">
    <property type="entry name" value="CXC1-LIKE CYSTEINE CLUSTER ASSOCIATED WITH KDZ TRANSPOSASES DOMAIN-CONTAINING PROTEIN"/>
    <property type="match status" value="1"/>
</dbReference>
<feature type="coiled-coil region" evidence="1">
    <location>
        <begin position="326"/>
        <end position="360"/>
    </location>
</feature>
<sequence length="363" mass="40395">MSAARQLLDHGCFPCAPLAPTLAVDMRVLEFVSKLFLQVAPNHTAWCDTLQDFLESSGYQLQGKDPLRRQFANALQWFTSLKHAVEGHINNMLAKTRYNLLTPPTEPSMGSDSEDNSLSEKDSSDELNRKGGSSKCRRLNIQTPQLDRPSEYLRSWCPLCFGGDFSQVDDNLRFDPIVCVDACFTQKHNRQGRDPPMEYPASVFIPEEDVLEMEARVEEICPPRRKSKTQASGSVSEAQDGFKGSLKVPSSVLNGCEASFTAADECREKASTQFFDSTALMAQSKDSGNKAVKRVIQLREGVQVLVASVSKLEKSMLDTELSDYRLVDIRNELESKKATLAEARKQLQTSEAALGIQEQQDVT</sequence>
<protein>
    <submittedName>
        <fullName evidence="3">Uncharacterized protein</fullName>
    </submittedName>
</protein>
<feature type="region of interest" description="Disordered" evidence="2">
    <location>
        <begin position="223"/>
        <end position="242"/>
    </location>
</feature>
<reference evidence="3 4" key="1">
    <citation type="submission" date="2015-12" db="EMBL/GenBank/DDBJ databases">
        <title>Draft genome sequence of Moniliophthora roreri, the causal agent of frosty pod rot of cacao.</title>
        <authorList>
            <person name="Aime M.C."/>
            <person name="Diaz-Valderrama J.R."/>
            <person name="Kijpornyongpan T."/>
            <person name="Phillips-Mora W."/>
        </authorList>
    </citation>
    <scope>NUCLEOTIDE SEQUENCE [LARGE SCALE GENOMIC DNA]</scope>
    <source>
        <strain evidence="3 4">MCA 2952</strain>
    </source>
</reference>
<proteinExistence type="predicted"/>
<gene>
    <name evidence="3" type="ORF">WG66_10995</name>
</gene>
<feature type="region of interest" description="Disordered" evidence="2">
    <location>
        <begin position="100"/>
        <end position="141"/>
    </location>
</feature>
<dbReference type="AlphaFoldDB" id="A0A0W0FJC8"/>
<organism evidence="3 4">
    <name type="scientific">Moniliophthora roreri</name>
    <name type="common">Frosty pod rot fungus</name>
    <name type="synonym">Monilia roreri</name>
    <dbReference type="NCBI Taxonomy" id="221103"/>
    <lineage>
        <taxon>Eukaryota</taxon>
        <taxon>Fungi</taxon>
        <taxon>Dikarya</taxon>
        <taxon>Basidiomycota</taxon>
        <taxon>Agaricomycotina</taxon>
        <taxon>Agaricomycetes</taxon>
        <taxon>Agaricomycetidae</taxon>
        <taxon>Agaricales</taxon>
        <taxon>Marasmiineae</taxon>
        <taxon>Marasmiaceae</taxon>
        <taxon>Moniliophthora</taxon>
    </lineage>
</organism>
<feature type="compositionally biased region" description="Basic and acidic residues" evidence="2">
    <location>
        <begin position="118"/>
        <end position="129"/>
    </location>
</feature>
<evidence type="ECO:0000256" key="1">
    <source>
        <dbReference type="SAM" id="Coils"/>
    </source>
</evidence>